<dbReference type="Proteomes" id="UP000054937">
    <property type="component" value="Unassembled WGS sequence"/>
</dbReference>
<feature type="transmembrane region" description="Helical" evidence="3">
    <location>
        <begin position="317"/>
        <end position="336"/>
    </location>
</feature>
<dbReference type="Gene3D" id="2.60.120.10">
    <property type="entry name" value="Jelly Rolls"/>
    <property type="match status" value="2"/>
</dbReference>
<feature type="region of interest" description="Disordered" evidence="2">
    <location>
        <begin position="628"/>
        <end position="664"/>
    </location>
</feature>
<feature type="compositionally biased region" description="Polar residues" evidence="2">
    <location>
        <begin position="747"/>
        <end position="761"/>
    </location>
</feature>
<feature type="compositionally biased region" description="Low complexity" evidence="2">
    <location>
        <begin position="633"/>
        <end position="664"/>
    </location>
</feature>
<dbReference type="Pfam" id="PF00027">
    <property type="entry name" value="cNMP_binding"/>
    <property type="match status" value="1"/>
</dbReference>
<gene>
    <name evidence="5" type="ORF">PPERSA_11447</name>
</gene>
<feature type="compositionally biased region" description="Polar residues" evidence="2">
    <location>
        <begin position="798"/>
        <end position="812"/>
    </location>
</feature>
<feature type="compositionally biased region" description="Basic and acidic residues" evidence="2">
    <location>
        <begin position="1048"/>
        <end position="1057"/>
    </location>
</feature>
<keyword evidence="3" id="KW-1133">Transmembrane helix</keyword>
<comment type="caution">
    <text evidence="5">The sequence shown here is derived from an EMBL/GenBank/DDBJ whole genome shotgun (WGS) entry which is preliminary data.</text>
</comment>
<feature type="domain" description="Cyclic nucleotide-binding" evidence="4">
    <location>
        <begin position="1585"/>
        <end position="1658"/>
    </location>
</feature>
<dbReference type="InterPro" id="IPR000595">
    <property type="entry name" value="cNMP-bd_dom"/>
</dbReference>
<dbReference type="EMBL" id="LDAU01000091">
    <property type="protein sequence ID" value="KRX06802.1"/>
    <property type="molecule type" value="Genomic_DNA"/>
</dbReference>
<organism evidence="5 6">
    <name type="scientific">Pseudocohnilembus persalinus</name>
    <name type="common">Ciliate</name>
    <dbReference type="NCBI Taxonomy" id="266149"/>
    <lineage>
        <taxon>Eukaryota</taxon>
        <taxon>Sar</taxon>
        <taxon>Alveolata</taxon>
        <taxon>Ciliophora</taxon>
        <taxon>Intramacronucleata</taxon>
        <taxon>Oligohymenophorea</taxon>
        <taxon>Scuticociliatia</taxon>
        <taxon>Philasterida</taxon>
        <taxon>Pseudocohnilembidae</taxon>
        <taxon>Pseudocohnilembus</taxon>
    </lineage>
</organism>
<dbReference type="InterPro" id="IPR014710">
    <property type="entry name" value="RmlC-like_jellyroll"/>
</dbReference>
<evidence type="ECO:0000313" key="5">
    <source>
        <dbReference type="EMBL" id="KRX06802.1"/>
    </source>
</evidence>
<dbReference type="InParanoid" id="A0A0V0QX33"/>
<evidence type="ECO:0000256" key="3">
    <source>
        <dbReference type="SAM" id="Phobius"/>
    </source>
</evidence>
<feature type="compositionally biased region" description="Polar residues" evidence="2">
    <location>
        <begin position="1058"/>
        <end position="1076"/>
    </location>
</feature>
<reference evidence="5 6" key="1">
    <citation type="journal article" date="2015" name="Sci. Rep.">
        <title>Genome of the facultative scuticociliatosis pathogen Pseudocohnilembus persalinus provides insight into its virulence through horizontal gene transfer.</title>
        <authorList>
            <person name="Xiong J."/>
            <person name="Wang G."/>
            <person name="Cheng J."/>
            <person name="Tian M."/>
            <person name="Pan X."/>
            <person name="Warren A."/>
            <person name="Jiang C."/>
            <person name="Yuan D."/>
            <person name="Miao W."/>
        </authorList>
    </citation>
    <scope>NUCLEOTIDE SEQUENCE [LARGE SCALE GENOMIC DNA]</scope>
    <source>
        <strain evidence="5">36N120E</strain>
    </source>
</reference>
<keyword evidence="3" id="KW-0812">Transmembrane</keyword>
<dbReference type="CDD" id="cd06093">
    <property type="entry name" value="PX_domain"/>
    <property type="match status" value="1"/>
</dbReference>
<feature type="compositionally biased region" description="Basic and acidic residues" evidence="2">
    <location>
        <begin position="813"/>
        <end position="823"/>
    </location>
</feature>
<evidence type="ECO:0000259" key="4">
    <source>
        <dbReference type="PROSITE" id="PS50042"/>
    </source>
</evidence>
<feature type="domain" description="Cyclic nucleotide-binding" evidence="4">
    <location>
        <begin position="1434"/>
        <end position="1518"/>
    </location>
</feature>
<dbReference type="SUPFAM" id="SSF64268">
    <property type="entry name" value="PX domain"/>
    <property type="match status" value="1"/>
</dbReference>
<dbReference type="PANTHER" id="PTHR23011">
    <property type="entry name" value="CYCLIC NUCLEOTIDE-BINDING DOMAIN CONTAINING PROTEIN"/>
    <property type="match status" value="1"/>
</dbReference>
<protein>
    <submittedName>
        <fullName evidence="5">Phox homologous domain</fullName>
    </submittedName>
</protein>
<dbReference type="Gene3D" id="2.60.120.920">
    <property type="match status" value="1"/>
</dbReference>
<feature type="coiled-coil region" evidence="1">
    <location>
        <begin position="1276"/>
        <end position="1314"/>
    </location>
</feature>
<dbReference type="PROSITE" id="PS50042">
    <property type="entry name" value="CNMP_BINDING_3"/>
    <property type="match status" value="2"/>
</dbReference>
<sequence>MQDSIQNFGDYTNISQIYLNVSKNQKNCYCDYHESICIVMCIISILPTLDLLRVLFQNYELYGLLFSDSKATTKIRKQANNIQQIISSNQNLNNQKSDLQQEQKQNNNNIVDNIKNDIAIQDDIQINLISQTNQQKNQKNLTVNTNFLNINNNSKNKQQKQKLKLQSQASFFDTYSANTSFHDPQKLEQMQNLSKLISYTQQVDFKLYWTFYFSVRFTFLIIIDIIAAFLLLYNVLYSEQRSHGIYLQQYGMVILSTSFTLILHIFDQKIYQNVSKFQRSNLIIQWFSFSLLLYLGFLDQNEKSINHSHTYIQIHKFCSIGIVILFFLINIITNGVEKTEHQKYYEYQLKQQQYNENQILLESRYRSPIDSISQSRLDTNHIINQVNNEINQERGFNSFNSDKNKQNKDEQNQIMPRNSANINFFESLQSQGNEDNYQSEILQNQNNEQIDQNMDDKLINCSQFLQQNLVTNAKIIDYKEKIRLQKHVILFKIQFTYQNKIKIAERSLKEFANLHKEFKNLLFKNKEVQAEIIKNFPQLSFKPFKIKADQKQQNQNKKEAIRNLQLLQYIDKSDVQKRAENLQQYLNMLLQLNNFNENLRNFLNIYEDSLIFEPINSFTANISRSLRMSNKDQPNSPLLNQSQNQNQQNQNQQNQSFYSNNNSNLSASKQRLSQDFQNLSIIERNGFKQQQFESEIIWEDEEKQTVSLNQIFGNKNLNLQKLSLNQIPKQDISDTLKSEFLKSYSQKQSQKINYTQQNSEQNNKDIKNESQQIKSEFQENKIGIHEFEKYNKSLNNILIQPNSERTSKTQQTTRKDKKNEQKSSQKNFQKINTPSEQRLQDFKIKNQKSVLQNYFQLLNQEPGIKEKVKDYFQKNQEMKNLLEYQQNKYKLKQEQRSNLKQKINNLPQNIQKELEEDYDENAIYENFEIENDLNQESQQEQNSTLKQESQYNNDFEIEQKLDSFSEKTLQFTSIFDRQQLFSRDTNSRGNQRKNLFSREQIYSRDVAHRENLFSREVVSREIQSREKFFSRQKNNRKNYKSLQQAGKLEGDQSKSSEENQNTDIKNNENDNSPKSINYQQSDLVFEPKKINKLNINLNNKNKSKKQFLNDYNLINNRDKEYALPTEFIRNINYIHTDLQYLIDYKVDGYEEAERVKQRMNEAIQRYESVVKMHKIKQNEIELKFKKEEYEWFLRNRFPGEEMPSEIKEIEQYLFEKDPTYQFSKRSHNSTNNNIQFENVVNNSKNDSVSHKLSTNIIPQQKQGDQKELERLQIYTNELTQNEKKLIIQENKKANQNLQQTINELIKQYGSMEKMPKDLQKRYFQDLDFVQPVEMQQLYVNRPPKDMYDHEYNIRKELVQLKNEALKLYQHYLKDKEEQGKQFQQEKDYIMKEILEVNKLVVSQFEMDILLQNFAKKANQRNLEFIEKIAFKLKYLKQFSKNTRMQLLQFANLVTYPQGKYIFYQGDKGDNMYIIVRGSVHVRVRQINIEGQEENPVVVSLDDGAAFGELALMQQKQPQGLKAEIIKQQKETNSINIVKLKERVENDIFNREDEKILKKKKVVDEEDNLNDQLEKIQEKKSVRQASIEDNDAMSLIPLTTHLEEITYKLGEVVVYEGDEPDYFYLIQKGKFKIIKQQVIERDMEIMSTQDPNLMGPYRLNFGILDYVSLAKSKLPSKTNVIKYINDIQLKDFEELKAEFSVKRHHQIIIKEDKNKHLATLKYTYFSSDQPLEKIVTLIPILEQNYQYKFNFYISNLNEYSEMGIGIGCRNIIDNNNYSFNGQNTQHGCFLAFSNGQIYSAQNSDLNNTGHINFNFTNNDVIQLFIDLVDNQLIIKNNTKNLQMTIPIDYKNSDQLVPCVVLQNNNDQVKLISAFEKFVPQKTENENLDEDGIYEEDQEDGIIDTVQQFKKLESKKKKKFKFTYYNEFGSLGRGEYFMSRSLISEYLKLDPSYSSELKYDVFSQAKLSIIADSANCQLLRLPKSAIYMIERNLCRQFIIGVSQMPDYDFKYNYEMEKWIQEWDNLKVSLLKDVVSEGNFHKQMRKLNFKNR</sequence>
<name>A0A0V0QX33_PSEPJ</name>
<dbReference type="SUPFAM" id="SSF51206">
    <property type="entry name" value="cAMP-binding domain-like"/>
    <property type="match status" value="2"/>
</dbReference>
<evidence type="ECO:0000313" key="6">
    <source>
        <dbReference type="Proteomes" id="UP000054937"/>
    </source>
</evidence>
<dbReference type="GO" id="GO:0035091">
    <property type="term" value="F:phosphatidylinositol binding"/>
    <property type="evidence" value="ECO:0007669"/>
    <property type="project" value="InterPro"/>
</dbReference>
<feature type="region of interest" description="Disordered" evidence="2">
    <location>
        <begin position="798"/>
        <end position="836"/>
    </location>
</feature>
<dbReference type="InterPro" id="IPR036871">
    <property type="entry name" value="PX_dom_sf"/>
</dbReference>
<dbReference type="InterPro" id="IPR043136">
    <property type="entry name" value="B30.2/SPRY_sf"/>
</dbReference>
<dbReference type="SMART" id="SM00100">
    <property type="entry name" value="cNMP"/>
    <property type="match status" value="2"/>
</dbReference>
<feature type="transmembrane region" description="Helical" evidence="3">
    <location>
        <begin position="245"/>
        <end position="266"/>
    </location>
</feature>
<dbReference type="CDD" id="cd00038">
    <property type="entry name" value="CAP_ED"/>
    <property type="match status" value="2"/>
</dbReference>
<evidence type="ECO:0000256" key="2">
    <source>
        <dbReference type="SAM" id="MobiDB-lite"/>
    </source>
</evidence>
<feature type="transmembrane region" description="Helical" evidence="3">
    <location>
        <begin position="207"/>
        <end position="233"/>
    </location>
</feature>
<feature type="compositionally biased region" description="Polar residues" evidence="2">
    <location>
        <begin position="824"/>
        <end position="836"/>
    </location>
</feature>
<dbReference type="PANTHER" id="PTHR23011:SF28">
    <property type="entry name" value="CYCLIC NUCLEOTIDE-BINDING DOMAIN CONTAINING PROTEIN"/>
    <property type="match status" value="1"/>
</dbReference>
<feature type="region of interest" description="Disordered" evidence="2">
    <location>
        <begin position="1044"/>
        <end position="1076"/>
    </location>
</feature>
<proteinExistence type="predicted"/>
<feature type="region of interest" description="Disordered" evidence="2">
    <location>
        <begin position="747"/>
        <end position="766"/>
    </location>
</feature>
<feature type="coiled-coil region" evidence="1">
    <location>
        <begin position="874"/>
        <end position="916"/>
    </location>
</feature>
<evidence type="ECO:0000256" key="1">
    <source>
        <dbReference type="SAM" id="Coils"/>
    </source>
</evidence>
<feature type="coiled-coil region" evidence="1">
    <location>
        <begin position="75"/>
        <end position="109"/>
    </location>
</feature>
<feature type="transmembrane region" description="Helical" evidence="3">
    <location>
        <begin position="278"/>
        <end position="297"/>
    </location>
</feature>
<dbReference type="InterPro" id="IPR018490">
    <property type="entry name" value="cNMP-bd_dom_sf"/>
</dbReference>
<keyword evidence="1" id="KW-0175">Coiled coil</keyword>
<keyword evidence="3" id="KW-0472">Membrane</keyword>
<keyword evidence="6" id="KW-1185">Reference proteome</keyword>
<accession>A0A0V0QX33</accession>